<dbReference type="AlphaFoldDB" id="A0A7S9QEA1"/>
<organism evidence="3 4">
    <name type="scientific">Pontivivens ytuae</name>
    <dbReference type="NCBI Taxonomy" id="2789856"/>
    <lineage>
        <taxon>Bacteria</taxon>
        <taxon>Pseudomonadati</taxon>
        <taxon>Pseudomonadota</taxon>
        <taxon>Alphaproteobacteria</taxon>
        <taxon>Rhodobacterales</taxon>
        <taxon>Paracoccaceae</taxon>
        <taxon>Pontivivens</taxon>
    </lineage>
</organism>
<dbReference type="InterPro" id="IPR004843">
    <property type="entry name" value="Calcineurin-like_PHP"/>
</dbReference>
<evidence type="ECO:0000313" key="3">
    <source>
        <dbReference type="EMBL" id="QPH55838.1"/>
    </source>
</evidence>
<keyword evidence="4" id="KW-1185">Reference proteome</keyword>
<evidence type="ECO:0000313" key="4">
    <source>
        <dbReference type="Proteomes" id="UP000594800"/>
    </source>
</evidence>
<dbReference type="PANTHER" id="PTHR42850">
    <property type="entry name" value="METALLOPHOSPHOESTERASE"/>
    <property type="match status" value="1"/>
</dbReference>
<dbReference type="KEGG" id="poz:I0K15_09000"/>
<dbReference type="RefSeq" id="WP_196105100.1">
    <property type="nucleotide sequence ID" value="NZ_CP064942.1"/>
</dbReference>
<dbReference type="Proteomes" id="UP000594800">
    <property type="component" value="Chromosome"/>
</dbReference>
<sequence length="257" mass="27853">MIRRFFRRPMPQGEPTPYEDLGPGPVYAIGDVHGHVGLLRALEQKIHEDMTARGEETARIVLIGDLVDRGADSSAVLDHVLTPQSWMMRTCLTGNHEAMFVRFLANPSSRDGWLSVGGMETLASYGIYTHALDGPPHRLRAAVETLIPDAHRAFLKAMPLGATTPGYLFVHAGIDPAVPVERQDRETLLWIRDGFLDHDGPLSRVVVHGHTPAAEPELRANRIGIDTGAGYGGPLTAVRVEEGMPPAILQVAAATGV</sequence>
<evidence type="ECO:0000256" key="1">
    <source>
        <dbReference type="SAM" id="MobiDB-lite"/>
    </source>
</evidence>
<feature type="region of interest" description="Disordered" evidence="1">
    <location>
        <begin position="1"/>
        <end position="22"/>
    </location>
</feature>
<dbReference type="GO" id="GO:0110154">
    <property type="term" value="P:RNA decapping"/>
    <property type="evidence" value="ECO:0007669"/>
    <property type="project" value="TreeGrafter"/>
</dbReference>
<accession>A0A7S9QEA1</accession>
<reference evidence="3 4" key="1">
    <citation type="submission" date="2020-11" db="EMBL/GenBank/DDBJ databases">
        <title>Description of Pontivivens ytuae sp. nov. isolated from deep sea sediment of Mariana Trench.</title>
        <authorList>
            <person name="Wang Z."/>
            <person name="Sun Q.-L."/>
            <person name="Xu X.-D."/>
            <person name="Tang Y.-Z."/>
            <person name="Zhang J."/>
        </authorList>
    </citation>
    <scope>NUCLEOTIDE SEQUENCE [LARGE SCALE GENOMIC DNA]</scope>
    <source>
        <strain evidence="3 4">MT2928</strain>
    </source>
</reference>
<dbReference type="Pfam" id="PF00149">
    <property type="entry name" value="Metallophos"/>
    <property type="match status" value="1"/>
</dbReference>
<dbReference type="InterPro" id="IPR029052">
    <property type="entry name" value="Metallo-depent_PP-like"/>
</dbReference>
<dbReference type="InterPro" id="IPR050126">
    <property type="entry name" value="Ap4A_hydrolase"/>
</dbReference>
<gene>
    <name evidence="3" type="ORF">I0K15_09000</name>
</gene>
<dbReference type="EMBL" id="CP064942">
    <property type="protein sequence ID" value="QPH55838.1"/>
    <property type="molecule type" value="Genomic_DNA"/>
</dbReference>
<dbReference type="GO" id="GO:0005737">
    <property type="term" value="C:cytoplasm"/>
    <property type="evidence" value="ECO:0007669"/>
    <property type="project" value="TreeGrafter"/>
</dbReference>
<dbReference type="CDD" id="cd00144">
    <property type="entry name" value="MPP_PPP_family"/>
    <property type="match status" value="1"/>
</dbReference>
<dbReference type="Gene3D" id="3.60.21.10">
    <property type="match status" value="1"/>
</dbReference>
<dbReference type="GO" id="GO:0016791">
    <property type="term" value="F:phosphatase activity"/>
    <property type="evidence" value="ECO:0007669"/>
    <property type="project" value="TreeGrafter"/>
</dbReference>
<feature type="domain" description="Calcineurin-like phosphoesterase" evidence="2">
    <location>
        <begin position="25"/>
        <end position="214"/>
    </location>
</feature>
<evidence type="ECO:0000259" key="2">
    <source>
        <dbReference type="Pfam" id="PF00149"/>
    </source>
</evidence>
<name>A0A7S9QEA1_9RHOB</name>
<protein>
    <submittedName>
        <fullName evidence="3">Serine/threonine protein phosphatase</fullName>
    </submittedName>
</protein>
<dbReference type="PANTHER" id="PTHR42850:SF4">
    <property type="entry name" value="ZINC-DEPENDENT ENDOPOLYPHOSPHATASE"/>
    <property type="match status" value="1"/>
</dbReference>
<proteinExistence type="predicted"/>
<dbReference type="GO" id="GO:0008803">
    <property type="term" value="F:bis(5'-nucleosyl)-tetraphosphatase (symmetrical) activity"/>
    <property type="evidence" value="ECO:0007669"/>
    <property type="project" value="TreeGrafter"/>
</dbReference>
<dbReference type="SUPFAM" id="SSF56300">
    <property type="entry name" value="Metallo-dependent phosphatases"/>
    <property type="match status" value="1"/>
</dbReference>